<organism evidence="1 2">
    <name type="scientific">Thermoproteus uzoniensis (strain 768-20)</name>
    <dbReference type="NCBI Taxonomy" id="999630"/>
    <lineage>
        <taxon>Archaea</taxon>
        <taxon>Thermoproteota</taxon>
        <taxon>Thermoprotei</taxon>
        <taxon>Thermoproteales</taxon>
        <taxon>Thermoproteaceae</taxon>
        <taxon>Thermoproteus</taxon>
    </lineage>
</organism>
<dbReference type="AlphaFoldDB" id="F2L377"/>
<protein>
    <submittedName>
        <fullName evidence="1">Uncharacterized protein</fullName>
    </submittedName>
</protein>
<dbReference type="EMBL" id="CP002590">
    <property type="protein sequence ID" value="AEA11936.1"/>
    <property type="molecule type" value="Genomic_DNA"/>
</dbReference>
<dbReference type="eggNOG" id="arCOG05516">
    <property type="taxonomic scope" value="Archaea"/>
</dbReference>
<evidence type="ECO:0000313" key="2">
    <source>
        <dbReference type="Proteomes" id="UP000008138"/>
    </source>
</evidence>
<dbReference type="HOGENOM" id="CLU_996117_0_0_2"/>
<keyword evidence="2" id="KW-1185">Reference proteome</keyword>
<reference key="2">
    <citation type="submission" date="2011-03" db="EMBL/GenBank/DDBJ databases">
        <title>Complete genome sequence of the thermoacidophilic crenarchaeon Thermoproteus uzoniensis 768-20.</title>
        <authorList>
            <person name="Mardanov A.V."/>
            <person name="Gumerov V.M."/>
            <person name="Beletsky A.V."/>
            <person name="Prokofeva M.I."/>
            <person name="Bonch-Osmolovskaya E.A."/>
            <person name="Ravin N.V."/>
            <person name="Skryabin K.G."/>
        </authorList>
    </citation>
    <scope>NUCLEOTIDE SEQUENCE</scope>
    <source>
        <strain>768-20</strain>
    </source>
</reference>
<accession>F2L377</accession>
<dbReference type="RefSeq" id="WP_013679272.1">
    <property type="nucleotide sequence ID" value="NC_015315.1"/>
</dbReference>
<sequence length="283" mass="30228">MAAIVVDRSADIVLVKDVEVVVSPLCGGQPPPLRLSPPSLELFARALRAAYGGDVAQYLVDQRVLGLDEMDPVLLLGQLPLEKSHLAFLLPYRGVAAGCVSAYPTPALAAIATLSNAPASAAVDFRWDLSGLAEVMDLAARLGVDLQVIVPRPVEAPGEVYLTESVPGYIRRRLVGAFKGNVGPGAEEFTPIIKKPQGGGRWNEVEYWRAAERVAEVLGMRQDSLGEIAELGFLAHRTILDLGIGPGQLGYLVKWGLLEPIAGGYRAGDKLLYLLSLSGSVRR</sequence>
<dbReference type="KEGG" id="tuz:TUZN_0440"/>
<name>F2L377_THEU7</name>
<reference evidence="1 2" key="1">
    <citation type="journal article" date="2011" name="J. Bacteriol.">
        <title>Complete genome sequence of the thermoacidophilic crenarchaeon Thermoproteus uzoniensis 768-20.</title>
        <authorList>
            <person name="Mardanov A.V."/>
            <person name="Gumerov V.M."/>
            <person name="Beletsky A.V."/>
            <person name="Prokofeva M.I."/>
            <person name="Bonch-Osmolovskaya E.A."/>
            <person name="Ravin N.V."/>
            <person name="Skryabin K.G."/>
        </authorList>
    </citation>
    <scope>NUCLEOTIDE SEQUENCE [LARGE SCALE GENOMIC DNA]</scope>
    <source>
        <strain evidence="1 2">768-20</strain>
    </source>
</reference>
<evidence type="ECO:0000313" key="1">
    <source>
        <dbReference type="EMBL" id="AEA11936.1"/>
    </source>
</evidence>
<dbReference type="STRING" id="999630.TUZN_0440"/>
<gene>
    <name evidence="1" type="ordered locus">TUZN_0440</name>
</gene>
<dbReference type="GeneID" id="10359985"/>
<proteinExistence type="predicted"/>
<dbReference type="Proteomes" id="UP000008138">
    <property type="component" value="Chromosome"/>
</dbReference>